<evidence type="ECO:0000313" key="3">
    <source>
        <dbReference type="Proteomes" id="UP000316706"/>
    </source>
</evidence>
<reference evidence="2 3" key="1">
    <citation type="submission" date="2019-06" db="EMBL/GenBank/DDBJ databases">
        <title>Sequencing the genomes of 1000 actinobacteria strains.</title>
        <authorList>
            <person name="Klenk H.-P."/>
        </authorList>
    </citation>
    <scope>NUCLEOTIDE SEQUENCE [LARGE SCALE GENOMIC DNA]</scope>
    <source>
        <strain evidence="2 3">DSM 45043</strain>
    </source>
</reference>
<dbReference type="RefSeq" id="WP_141966267.1">
    <property type="nucleotide sequence ID" value="NZ_VFPO01000001.1"/>
</dbReference>
<dbReference type="OrthoDB" id="3078176at2"/>
<keyword evidence="1" id="KW-0812">Transmembrane</keyword>
<dbReference type="AlphaFoldDB" id="A0A543I9I2"/>
<feature type="transmembrane region" description="Helical" evidence="1">
    <location>
        <begin position="175"/>
        <end position="204"/>
    </location>
</feature>
<keyword evidence="1" id="KW-1133">Transmembrane helix</keyword>
<keyword evidence="3" id="KW-1185">Reference proteome</keyword>
<organism evidence="2 3">
    <name type="scientific">Actinomadura hallensis</name>
    <dbReference type="NCBI Taxonomy" id="337895"/>
    <lineage>
        <taxon>Bacteria</taxon>
        <taxon>Bacillati</taxon>
        <taxon>Actinomycetota</taxon>
        <taxon>Actinomycetes</taxon>
        <taxon>Streptosporangiales</taxon>
        <taxon>Thermomonosporaceae</taxon>
        <taxon>Actinomadura</taxon>
    </lineage>
</organism>
<evidence type="ECO:0000256" key="1">
    <source>
        <dbReference type="SAM" id="Phobius"/>
    </source>
</evidence>
<comment type="caution">
    <text evidence="2">The sequence shown here is derived from an EMBL/GenBank/DDBJ whole genome shotgun (WGS) entry which is preliminary data.</text>
</comment>
<gene>
    <name evidence="2" type="ORF">FHX41_0838</name>
</gene>
<dbReference type="EMBL" id="VFPO01000001">
    <property type="protein sequence ID" value="TQM67233.1"/>
    <property type="molecule type" value="Genomic_DNA"/>
</dbReference>
<feature type="transmembrane region" description="Helical" evidence="1">
    <location>
        <begin position="131"/>
        <end position="155"/>
    </location>
</feature>
<protein>
    <submittedName>
        <fullName evidence="2">Uncharacterized protein</fullName>
    </submittedName>
</protein>
<sequence length="612" mass="66040">MDVRTGSPPHFRHGVMREPRTGPMQNLTRYLSAAMYLDKGLCDAVIKEYVHEAHRAVVPSHGYDLEPVIRHARQARLMRIVRDVVLVLVWGALYVVAPIIALPYLLLFGYVTFLTRIPWRQLSGWRRVGLAVLLAWPLLWFASFLGLGFLFAVLLPTGALSSGAPYGSAAYGEAGLGLALLLFVVIPLVLAVPGVAIGHLALVLRRLARDLGPGAHGPGPDPGGGRFQGALARVRASQDGNITLYSGDNPFIGTGHPRSQDARVWSVVLELDRKASGLLGKPAPPSDGQSSGPAPVDPVVMYERIRAKLHEMRDEHPAAGGGRPLPPNERINGLITGWHVAARGRCVQRPRPVDDANPALYAGHPLIDPSGRIPYSTASDEAIEAAIRHPQAGIRCFQRVSIGAQGQAVTTPSGEVVAPAEEQEAALSVFVHLAVEGRMLYGQFAATVLPPVRPAFKIVDELPAWDGPKLLYRTVVFGFPAVLAAPFLAPYRLAGALWRILRETLASEIGPDPAAELVHDYGARISVRELAADADFHDFVQELDVDKYTKLIELRVNEALLDYLEERGIDVSAYRAQAGVVLNEGVIMTGGTVRGQVAAGRRVKQGQSGINP</sequence>
<accession>A0A543I9I2</accession>
<feature type="transmembrane region" description="Helical" evidence="1">
    <location>
        <begin position="80"/>
        <end position="96"/>
    </location>
</feature>
<dbReference type="Proteomes" id="UP000316706">
    <property type="component" value="Unassembled WGS sequence"/>
</dbReference>
<proteinExistence type="predicted"/>
<name>A0A543I9I2_9ACTN</name>
<keyword evidence="1" id="KW-0472">Membrane</keyword>
<evidence type="ECO:0000313" key="2">
    <source>
        <dbReference type="EMBL" id="TQM67233.1"/>
    </source>
</evidence>